<evidence type="ECO:0000256" key="11">
    <source>
        <dbReference type="ARBA" id="ARBA00061663"/>
    </source>
</evidence>
<dbReference type="RefSeq" id="XP_029007359.1">
    <property type="nucleotide sequence ID" value="XM_029151526.3"/>
</dbReference>
<gene>
    <name evidence="16" type="primary">osgn1</name>
</gene>
<evidence type="ECO:0000256" key="7">
    <source>
        <dbReference type="ARBA" id="ARBA00022857"/>
    </source>
</evidence>
<evidence type="ECO:0000256" key="5">
    <source>
        <dbReference type="ARBA" id="ARBA00022782"/>
    </source>
</evidence>
<evidence type="ECO:0000313" key="16">
    <source>
        <dbReference type="RefSeq" id="XP_029007359.1"/>
    </source>
</evidence>
<evidence type="ECO:0000256" key="8">
    <source>
        <dbReference type="ARBA" id="ARBA00023002"/>
    </source>
</evidence>
<evidence type="ECO:0000256" key="14">
    <source>
        <dbReference type="SAM" id="MobiDB-lite"/>
    </source>
</evidence>
<evidence type="ECO:0000256" key="3">
    <source>
        <dbReference type="ARBA" id="ARBA00022604"/>
    </source>
</evidence>
<keyword evidence="6" id="KW-0274">FAD</keyword>
<dbReference type="GO" id="GO:0030154">
    <property type="term" value="P:cell differentiation"/>
    <property type="evidence" value="ECO:0007669"/>
    <property type="project" value="UniProtKB-KW"/>
</dbReference>
<protein>
    <recommendedName>
        <fullName evidence="12">Oxidative stress-induced growth inhibitor 1</fullName>
    </recommendedName>
</protein>
<sequence length="524" mass="57368">MDLHNKDIVPGEILPVVIIGNGPSGICLSYLLSGHTPYLSPEASHPNPLLHSKLAEQAHLSLLEQDLEYLCEGLEGRSSNPVAVLFDSLLLPDSDFGLEHTSPLEWRYEPERAVPHLVLGKGPPGGAWHAMEGSMLTLSLANWMELPGLKLKDWIRDKRRNVRNDRATPAEIASYYQHYVSQMSLEQSFACRTTVTSVTRQPGNEDGSPPCWRVMGLQRREGEELADGSSVSQEVPFSVLAHNVVLATGTHDIPARLGVEGEALPFVYHSFWELEAAISRGELDQSSDPVLVVGAGLTAADAVLAAHHLNTPVCHVFRRSVTDPGLIFNQLPKLLYPEYHKVHQMMTQQQHRPSPPPHDNAQNLHQSSPSSLSQHHSYTSSPSSYPGYLSFPLHRVVEFRPDRKCVLESDSGERTVVQVSKALVLIGAHPNLSFLDNNGRSLGLDPSKPISCRRNPIEVDPFTNKVVAAGGPGMYAMGPLVGENFVRFLKGGALAIASDLAVRGREGRGAEDVTMDRQVASQIQ</sequence>
<keyword evidence="8" id="KW-0560">Oxidoreductase</keyword>
<evidence type="ECO:0000313" key="15">
    <source>
        <dbReference type="Proteomes" id="UP000515150"/>
    </source>
</evidence>
<proteinExistence type="inferred from homology"/>
<dbReference type="KEGG" id="bspl:114855967"/>
<dbReference type="InterPro" id="IPR029731">
    <property type="entry name" value="OSGIN1/2"/>
</dbReference>
<keyword evidence="4" id="KW-0285">Flavoprotein</keyword>
<keyword evidence="9" id="KW-0503">Monooxygenase</keyword>
<dbReference type="AlphaFoldDB" id="A0A6P7MNE2"/>
<dbReference type="OrthoDB" id="412005at2759"/>
<dbReference type="InParanoid" id="A0A6P7MNE2"/>
<dbReference type="Gene3D" id="3.50.50.60">
    <property type="entry name" value="FAD/NAD(P)-binding domain"/>
    <property type="match status" value="1"/>
</dbReference>
<keyword evidence="3" id="KW-0341">Growth regulation</keyword>
<organism evidence="15 16">
    <name type="scientific">Betta splendens</name>
    <name type="common">Siamese fighting fish</name>
    <dbReference type="NCBI Taxonomy" id="158456"/>
    <lineage>
        <taxon>Eukaryota</taxon>
        <taxon>Metazoa</taxon>
        <taxon>Chordata</taxon>
        <taxon>Craniata</taxon>
        <taxon>Vertebrata</taxon>
        <taxon>Euteleostomi</taxon>
        <taxon>Actinopterygii</taxon>
        <taxon>Neopterygii</taxon>
        <taxon>Teleostei</taxon>
        <taxon>Neoteleostei</taxon>
        <taxon>Acanthomorphata</taxon>
        <taxon>Anabantaria</taxon>
        <taxon>Anabantiformes</taxon>
        <taxon>Anabantoidei</taxon>
        <taxon>Osphronemidae</taxon>
        <taxon>Betta</taxon>
    </lineage>
</organism>
<dbReference type="GO" id="GO:0004497">
    <property type="term" value="F:monooxygenase activity"/>
    <property type="evidence" value="ECO:0007669"/>
    <property type="project" value="UniProtKB-KW"/>
</dbReference>
<dbReference type="GO" id="GO:0008083">
    <property type="term" value="F:growth factor activity"/>
    <property type="evidence" value="ECO:0007669"/>
    <property type="project" value="TreeGrafter"/>
</dbReference>
<comment type="subcellular location">
    <subcellularLocation>
        <location evidence="1">Midbody</location>
    </subcellularLocation>
</comment>
<name>A0A6P7MNE2_BETSP</name>
<comment type="cofactor">
    <cofactor evidence="10">
        <name>NADPH</name>
        <dbReference type="ChEBI" id="CHEBI:57783"/>
    </cofactor>
</comment>
<accession>A0A6P7MNE2</accession>
<comment type="similarity">
    <text evidence="11">Belongs to the OKL38 family.</text>
</comment>
<evidence type="ECO:0000256" key="6">
    <source>
        <dbReference type="ARBA" id="ARBA00022827"/>
    </source>
</evidence>
<dbReference type="GO" id="GO:0030496">
    <property type="term" value="C:midbody"/>
    <property type="evidence" value="ECO:0007669"/>
    <property type="project" value="UniProtKB-SubCell"/>
</dbReference>
<dbReference type="GO" id="GO:0030308">
    <property type="term" value="P:negative regulation of cell growth"/>
    <property type="evidence" value="ECO:0007669"/>
    <property type="project" value="TreeGrafter"/>
</dbReference>
<dbReference type="FunFam" id="3.50.50.60:FF:000152">
    <property type="entry name" value="Oxidative stress-induced growth inhibitor 1"/>
    <property type="match status" value="1"/>
</dbReference>
<reference evidence="16" key="1">
    <citation type="submission" date="2025-08" db="UniProtKB">
        <authorList>
            <consortium name="RefSeq"/>
        </authorList>
    </citation>
    <scope>IDENTIFICATION</scope>
</reference>
<evidence type="ECO:0000256" key="13">
    <source>
        <dbReference type="ARBA" id="ARBA00093330"/>
    </source>
</evidence>
<feature type="compositionally biased region" description="Low complexity" evidence="14">
    <location>
        <begin position="362"/>
        <end position="383"/>
    </location>
</feature>
<evidence type="ECO:0000256" key="2">
    <source>
        <dbReference type="ARBA" id="ARBA00022553"/>
    </source>
</evidence>
<evidence type="ECO:0000256" key="4">
    <source>
        <dbReference type="ARBA" id="ARBA00022630"/>
    </source>
</evidence>
<evidence type="ECO:0000256" key="10">
    <source>
        <dbReference type="ARBA" id="ARBA00053031"/>
    </source>
</evidence>
<keyword evidence="5" id="KW-0221">Differentiation</keyword>
<keyword evidence="2" id="KW-0597">Phosphoprotein</keyword>
<evidence type="ECO:0000256" key="9">
    <source>
        <dbReference type="ARBA" id="ARBA00023033"/>
    </source>
</evidence>
<keyword evidence="15" id="KW-1185">Reference proteome</keyword>
<dbReference type="PANTHER" id="PTHR15192:SF15">
    <property type="entry name" value="OXIDATIVE STRESS-INDUCED GROWTH INHIBITOR 1"/>
    <property type="match status" value="1"/>
</dbReference>
<dbReference type="SUPFAM" id="SSF51905">
    <property type="entry name" value="FAD/NAD(P)-binding domain"/>
    <property type="match status" value="1"/>
</dbReference>
<evidence type="ECO:0000256" key="1">
    <source>
        <dbReference type="ARBA" id="ARBA00004214"/>
    </source>
</evidence>
<comment type="function">
    <text evidence="13">Monooxygenase catalytic activity. Involved in regulation of cytokinesis; promotes RHOA activity, probably acting locally at the midbody in late cytokinesis. Monooxygenase activity is involved in stabilizing transient structures between daughter cells, termed intercellular bridges, before abscission. Regulates differentiation and proliferation through the regulation of cell death.</text>
</comment>
<keyword evidence="7" id="KW-0521">NADP</keyword>
<dbReference type="GeneID" id="114855967"/>
<dbReference type="PANTHER" id="PTHR15192">
    <property type="entry name" value="PROTEIN CBG05349"/>
    <property type="match status" value="1"/>
</dbReference>
<dbReference type="CTD" id="393155"/>
<dbReference type="Proteomes" id="UP000515150">
    <property type="component" value="Chromosome 5"/>
</dbReference>
<feature type="region of interest" description="Disordered" evidence="14">
    <location>
        <begin position="343"/>
        <end position="383"/>
    </location>
</feature>
<dbReference type="InterPro" id="IPR036188">
    <property type="entry name" value="FAD/NAD-bd_sf"/>
</dbReference>
<evidence type="ECO:0000256" key="12">
    <source>
        <dbReference type="ARBA" id="ARBA00070803"/>
    </source>
</evidence>